<sequence>MSDNAIAGTLEAGAELAKVPQVQVVDLSGTAPGTDGPLYLVAANGERGLETRVVDVRGDAPEAFAPRGVPTRIVTDQESFASELARRPLVDGRSTVWANRNAGTVTAVYDDLGPAGDLFTDRADRLELRFVRDADWKLFLATADGQHHSQEEFGNLLESAGHLITSHAAADLLELVDSIRATSSGSFESRIQRSTGGQTLSFSEEVEARAGRNGQLEVPRTVTFLVSPFEDYPPVEVTCWLRLRISGGKLSLGLFPQPYDHVVRASWFDVVASISVAIAYPILSANL</sequence>
<evidence type="ECO:0000313" key="2">
    <source>
        <dbReference type="Proteomes" id="UP000203938"/>
    </source>
</evidence>
<dbReference type="OrthoDB" id="12078at10239"/>
<evidence type="ECO:0000313" key="1">
    <source>
        <dbReference type="EMBL" id="AMS03685.1"/>
    </source>
</evidence>
<keyword evidence="2" id="KW-1185">Reference proteome</keyword>
<gene>
    <name evidence="1" type="primary">50</name>
    <name evidence="1" type="ORF">SEA_BETTERKATZ_50</name>
</gene>
<proteinExistence type="predicted"/>
<organism evidence="1 2">
    <name type="scientific">Gordonia phage BetterKatz</name>
    <dbReference type="NCBI Taxonomy" id="1821551"/>
    <lineage>
        <taxon>Viruses</taxon>
        <taxon>Duplodnaviria</taxon>
        <taxon>Heunggongvirae</taxon>
        <taxon>Uroviricota</taxon>
        <taxon>Caudoviricetes</taxon>
        <taxon>Betterkatzvirus</taxon>
        <taxon>Betterkatzvirus betterkatz</taxon>
    </lineage>
</organism>
<name>A0A142KC52_9CAUD</name>
<dbReference type="RefSeq" id="YP_009302807.1">
    <property type="nucleotide sequence ID" value="NC_031247.1"/>
</dbReference>
<dbReference type="Proteomes" id="UP000203938">
    <property type="component" value="Segment"/>
</dbReference>
<dbReference type="KEGG" id="vg:29125615"/>
<reference evidence="2" key="1">
    <citation type="submission" date="2016-03" db="EMBL/GenBank/DDBJ databases">
        <authorList>
            <person name="Berryman E.N."/>
            <person name="Forrest K.M."/>
            <person name="McHale L."/>
            <person name="Wertz A.T."/>
            <person name="Zhuang Z."/>
            <person name="Kasturiarachi N.S."/>
            <person name="Pressimone C.A."/>
            <person name="Schiebel J.G."/>
            <person name="Furbee E.C."/>
            <person name="Grubb S.R."/>
            <person name="Warner M.H."/>
            <person name="Montgomery M.T."/>
            <person name="Garlena R.A."/>
            <person name="Russell D.A."/>
            <person name="Pope W.H."/>
            <person name="Jacobs-Sera D."/>
            <person name="Hendrix R.W."/>
            <person name="Hatfull G.F."/>
        </authorList>
    </citation>
    <scope>NUCLEOTIDE SEQUENCE [LARGE SCALE GENOMIC DNA]</scope>
</reference>
<dbReference type="InterPro" id="IPR019276">
    <property type="entry name" value="DUF2303"/>
</dbReference>
<evidence type="ECO:0008006" key="3">
    <source>
        <dbReference type="Google" id="ProtNLM"/>
    </source>
</evidence>
<accession>A0A142KC52</accession>
<dbReference type="Pfam" id="PF10065">
    <property type="entry name" value="DUF2303"/>
    <property type="match status" value="1"/>
</dbReference>
<dbReference type="EMBL" id="KU963261">
    <property type="protein sequence ID" value="AMS03685.1"/>
    <property type="molecule type" value="Genomic_DNA"/>
</dbReference>
<protein>
    <recommendedName>
        <fullName evidence="3">DUF2303 family protein</fullName>
    </recommendedName>
</protein>
<dbReference type="GeneID" id="29125615"/>